<comment type="pathway">
    <text evidence="4">Cofactor biosynthesis; pyridoxine 5'-phosphate biosynthesis; pyridoxine 5'-phosphate from D-erythrose 4-phosphate: step 5/5.</text>
</comment>
<organism evidence="6 7">
    <name type="scientific">candidate division WOR-3 bacterium JGI_Cruoil_03_44_89</name>
    <dbReference type="NCBI Taxonomy" id="1973748"/>
    <lineage>
        <taxon>Bacteria</taxon>
        <taxon>Bacteria division WOR-3</taxon>
    </lineage>
</organism>
<dbReference type="NCBIfam" id="NF003627">
    <property type="entry name" value="PRK05265.1-5"/>
    <property type="match status" value="1"/>
</dbReference>
<dbReference type="GO" id="GO:0008615">
    <property type="term" value="P:pyridoxine biosynthetic process"/>
    <property type="evidence" value="ECO:0007669"/>
    <property type="project" value="UniProtKB-UniRule"/>
</dbReference>
<dbReference type="PANTHER" id="PTHR30456">
    <property type="entry name" value="PYRIDOXINE 5'-PHOSPHATE SYNTHASE"/>
    <property type="match status" value="1"/>
</dbReference>
<dbReference type="PANTHER" id="PTHR30456:SF0">
    <property type="entry name" value="PYRIDOXINE 5'-PHOSPHATE SYNTHASE"/>
    <property type="match status" value="1"/>
</dbReference>
<dbReference type="Gene3D" id="3.20.20.70">
    <property type="entry name" value="Aldolase class I"/>
    <property type="match status" value="1"/>
</dbReference>
<dbReference type="HAMAP" id="MF_00279">
    <property type="entry name" value="PdxJ"/>
    <property type="match status" value="1"/>
</dbReference>
<dbReference type="NCBIfam" id="NF003625">
    <property type="entry name" value="PRK05265.1-3"/>
    <property type="match status" value="1"/>
</dbReference>
<evidence type="ECO:0000256" key="2">
    <source>
        <dbReference type="ARBA" id="ARBA00022679"/>
    </source>
</evidence>
<evidence type="ECO:0000256" key="4">
    <source>
        <dbReference type="HAMAP-Rule" id="MF_00279"/>
    </source>
</evidence>
<proteinExistence type="inferred from homology"/>
<dbReference type="EMBL" id="NOZQ01000053">
    <property type="protein sequence ID" value="OYD16733.1"/>
    <property type="molecule type" value="Genomic_DNA"/>
</dbReference>
<dbReference type="AlphaFoldDB" id="A0A235BWJ3"/>
<feature type="binding site" evidence="4">
    <location>
        <position position="17"/>
    </location>
    <ligand>
        <name>3-amino-2-oxopropyl phosphate</name>
        <dbReference type="ChEBI" id="CHEBI:57279"/>
    </ligand>
</feature>
<comment type="function">
    <text evidence="4">Catalyzes the complicated ring closure reaction between the two acyclic compounds 1-deoxy-D-xylulose-5-phosphate (DXP) and 3-amino-2-oxopropyl phosphate (1-amino-acetone-3-phosphate or AAP) to form pyridoxine 5'-phosphate (PNP) and inorganic phosphate.</text>
</comment>
<keyword evidence="1 4" id="KW-0963">Cytoplasm</keyword>
<feature type="active site" description="Proton donor" evidence="4">
    <location>
        <position position="187"/>
    </location>
</feature>
<comment type="subcellular location">
    <subcellularLocation>
        <location evidence="4">Cytoplasm</location>
    </subcellularLocation>
</comment>
<evidence type="ECO:0000256" key="1">
    <source>
        <dbReference type="ARBA" id="ARBA00022490"/>
    </source>
</evidence>
<dbReference type="UniPathway" id="UPA00244">
    <property type="reaction ID" value="UER00313"/>
</dbReference>
<dbReference type="Proteomes" id="UP000215215">
    <property type="component" value="Unassembled WGS sequence"/>
</dbReference>
<dbReference type="EC" id="2.6.99.2" evidence="4 5"/>
<feature type="binding site" evidence="4">
    <location>
        <position position="49"/>
    </location>
    <ligand>
        <name>1-deoxy-D-xylulose 5-phosphate</name>
        <dbReference type="ChEBI" id="CHEBI:57792"/>
    </ligand>
</feature>
<feature type="binding site" evidence="4">
    <location>
        <begin position="8"/>
        <end position="9"/>
    </location>
    <ligand>
        <name>1-deoxy-D-xylulose 5-phosphate</name>
        <dbReference type="ChEBI" id="CHEBI:57792"/>
    </ligand>
</feature>
<feature type="site" description="Transition state stabilizer" evidence="4">
    <location>
        <position position="150"/>
    </location>
</feature>
<feature type="active site" description="Proton acceptor" evidence="4">
    <location>
        <position position="42"/>
    </location>
</feature>
<protein>
    <recommendedName>
        <fullName evidence="4 5">Pyridoxine 5'-phosphate synthase</fullName>
        <shortName evidence="4">PNP synthase</shortName>
        <ecNumber evidence="4 5">2.6.99.2</ecNumber>
    </recommendedName>
</protein>
<dbReference type="InterPro" id="IPR036130">
    <property type="entry name" value="Pyridoxine-5'_phos_synth"/>
</dbReference>
<keyword evidence="3 4" id="KW-0664">Pyridoxine biosynthesis</keyword>
<evidence type="ECO:0000256" key="5">
    <source>
        <dbReference type="NCBIfam" id="TIGR00559"/>
    </source>
</evidence>
<comment type="catalytic activity">
    <reaction evidence="4">
        <text>3-amino-2-oxopropyl phosphate + 1-deoxy-D-xylulose 5-phosphate = pyridoxine 5'-phosphate + phosphate + 2 H2O + H(+)</text>
        <dbReference type="Rhea" id="RHEA:15265"/>
        <dbReference type="ChEBI" id="CHEBI:15377"/>
        <dbReference type="ChEBI" id="CHEBI:15378"/>
        <dbReference type="ChEBI" id="CHEBI:43474"/>
        <dbReference type="ChEBI" id="CHEBI:57279"/>
        <dbReference type="ChEBI" id="CHEBI:57792"/>
        <dbReference type="ChEBI" id="CHEBI:58589"/>
        <dbReference type="EC" id="2.6.99.2"/>
    </reaction>
</comment>
<dbReference type="NCBIfam" id="TIGR00559">
    <property type="entry name" value="pdxJ"/>
    <property type="match status" value="1"/>
</dbReference>
<evidence type="ECO:0000256" key="3">
    <source>
        <dbReference type="ARBA" id="ARBA00023096"/>
    </source>
</evidence>
<feature type="binding site" evidence="4">
    <location>
        <position position="188"/>
    </location>
    <ligand>
        <name>3-amino-2-oxopropyl phosphate</name>
        <dbReference type="ChEBI" id="CHEBI:57279"/>
    </ligand>
</feature>
<feature type="binding site" evidence="4">
    <location>
        <position position="99"/>
    </location>
    <ligand>
        <name>1-deoxy-D-xylulose 5-phosphate</name>
        <dbReference type="ChEBI" id="CHEBI:57792"/>
    </ligand>
</feature>
<dbReference type="Pfam" id="PF03740">
    <property type="entry name" value="PdxJ"/>
    <property type="match status" value="1"/>
</dbReference>
<dbReference type="GO" id="GO:0033856">
    <property type="term" value="F:pyridoxine 5'-phosphate synthase activity"/>
    <property type="evidence" value="ECO:0007669"/>
    <property type="project" value="UniProtKB-UniRule"/>
</dbReference>
<feature type="active site" description="Proton acceptor" evidence="4">
    <location>
        <position position="69"/>
    </location>
</feature>
<dbReference type="InterPro" id="IPR013785">
    <property type="entry name" value="Aldolase_TIM"/>
</dbReference>
<reference evidence="6 7" key="1">
    <citation type="submission" date="2017-07" db="EMBL/GenBank/DDBJ databases">
        <title>Recovery of genomes from metagenomes via a dereplication, aggregation, and scoring strategy.</title>
        <authorList>
            <person name="Sieber C.M."/>
            <person name="Probst A.J."/>
            <person name="Sharrar A."/>
            <person name="Thomas B.C."/>
            <person name="Hess M."/>
            <person name="Tringe S.G."/>
            <person name="Banfield J.F."/>
        </authorList>
    </citation>
    <scope>NUCLEOTIDE SEQUENCE [LARGE SCALE GENOMIC DNA]</scope>
    <source>
        <strain evidence="6">JGI_Cruoil_03_44_89</strain>
    </source>
</reference>
<gene>
    <name evidence="4" type="primary">pdxJ</name>
    <name evidence="6" type="ORF">CH333_02785</name>
</gene>
<keyword evidence="2 4" id="KW-0808">Transferase</keyword>
<feature type="binding site" evidence="4">
    <location>
        <position position="44"/>
    </location>
    <ligand>
        <name>1-deoxy-D-xylulose 5-phosphate</name>
        <dbReference type="ChEBI" id="CHEBI:57792"/>
    </ligand>
</feature>
<comment type="similarity">
    <text evidence="4">Belongs to the PNP synthase family.</text>
</comment>
<dbReference type="GO" id="GO:0005829">
    <property type="term" value="C:cytosol"/>
    <property type="evidence" value="ECO:0007669"/>
    <property type="project" value="TreeGrafter"/>
</dbReference>
<dbReference type="SUPFAM" id="SSF63892">
    <property type="entry name" value="Pyridoxine 5'-phosphate synthase"/>
    <property type="match status" value="1"/>
</dbReference>
<feature type="binding site" evidence="4">
    <location>
        <begin position="209"/>
        <end position="210"/>
    </location>
    <ligand>
        <name>3-amino-2-oxopropyl phosphate</name>
        <dbReference type="ChEBI" id="CHEBI:57279"/>
    </ligand>
</feature>
<comment type="subunit">
    <text evidence="4">Homooctamer; tetramer of dimers.</text>
</comment>
<evidence type="ECO:0000313" key="6">
    <source>
        <dbReference type="EMBL" id="OYD16733.1"/>
    </source>
</evidence>
<dbReference type="InterPro" id="IPR004569">
    <property type="entry name" value="PyrdxlP_synth_PdxJ"/>
</dbReference>
<sequence length="235" mass="25666">MRLGVNIDHIATLRSQRGTPYPDPVDAVPIVELAGADGITCHIRIDRRHITERDVRLIREITKTSLNVELCSDPDIVRFVCGVKPRYACLVPEREGEQTTEGGLDIVTHGEEIKRTIGVLKDAGIVVSLFVEPDESTIGLARELGADSVELNTRAYSETSNKEGEIERLKKASIAAHGMGLEVHAGHGLEYHNVKGILSVPHIVELNIGHSIISRAVFTGLEEAVKTMLRLMKGG</sequence>
<accession>A0A235BWJ3</accession>
<feature type="binding site" evidence="4">
    <location>
        <position position="6"/>
    </location>
    <ligand>
        <name>3-amino-2-oxopropyl phosphate</name>
        <dbReference type="ChEBI" id="CHEBI:57279"/>
    </ligand>
</feature>
<evidence type="ECO:0000313" key="7">
    <source>
        <dbReference type="Proteomes" id="UP000215215"/>
    </source>
</evidence>
<name>A0A235BWJ3_UNCW3</name>
<comment type="caution">
    <text evidence="6">The sequence shown here is derived from an EMBL/GenBank/DDBJ whole genome shotgun (WGS) entry which is preliminary data.</text>
</comment>
<dbReference type="CDD" id="cd00003">
    <property type="entry name" value="PNPsynthase"/>
    <property type="match status" value="1"/>
</dbReference>